<accession>A0A8H2K7B7</accession>
<evidence type="ECO:0000259" key="2">
    <source>
        <dbReference type="Pfam" id="PF00884"/>
    </source>
</evidence>
<dbReference type="GO" id="GO:0004065">
    <property type="term" value="F:arylsulfatase activity"/>
    <property type="evidence" value="ECO:0007669"/>
    <property type="project" value="TreeGrafter"/>
</dbReference>
<proteinExistence type="inferred from homology"/>
<dbReference type="Proteomes" id="UP000316560">
    <property type="component" value="Unassembled WGS sequence"/>
</dbReference>
<dbReference type="InterPro" id="IPR000917">
    <property type="entry name" value="Sulfatase_N"/>
</dbReference>
<dbReference type="RefSeq" id="WP_141990641.1">
    <property type="nucleotide sequence ID" value="NZ_VFRA01000001.1"/>
</dbReference>
<evidence type="ECO:0000313" key="4">
    <source>
        <dbReference type="Proteomes" id="UP000316560"/>
    </source>
</evidence>
<protein>
    <submittedName>
        <fullName evidence="3">Sulfatase-like protein</fullName>
    </submittedName>
</protein>
<dbReference type="EMBL" id="VFRA01000001">
    <property type="protein sequence ID" value="TQO20264.1"/>
    <property type="molecule type" value="Genomic_DNA"/>
</dbReference>
<dbReference type="OrthoDB" id="9777306at2"/>
<dbReference type="InterPro" id="IPR050738">
    <property type="entry name" value="Sulfatase"/>
</dbReference>
<evidence type="ECO:0000313" key="3">
    <source>
        <dbReference type="EMBL" id="TQO20264.1"/>
    </source>
</evidence>
<name>A0A8H2K7B7_9MICO</name>
<comment type="caution">
    <text evidence="3">The sequence shown here is derived from an EMBL/GenBank/DDBJ whole genome shotgun (WGS) entry which is preliminary data.</text>
</comment>
<dbReference type="AlphaFoldDB" id="A0A8H2K7B7"/>
<reference evidence="3 4" key="1">
    <citation type="submission" date="2019-06" db="EMBL/GenBank/DDBJ databases">
        <title>Sequencing the genomes of 1000 actinobacteria strains.</title>
        <authorList>
            <person name="Klenk H.-P."/>
        </authorList>
    </citation>
    <scope>NUCLEOTIDE SEQUENCE [LARGE SCALE GENOMIC DNA]</scope>
    <source>
        <strain evidence="3 4">DSM 21947</strain>
    </source>
</reference>
<keyword evidence="4" id="KW-1185">Reference proteome</keyword>
<evidence type="ECO:0000256" key="1">
    <source>
        <dbReference type="ARBA" id="ARBA00008779"/>
    </source>
</evidence>
<dbReference type="PANTHER" id="PTHR42693">
    <property type="entry name" value="ARYLSULFATASE FAMILY MEMBER"/>
    <property type="match status" value="1"/>
</dbReference>
<feature type="domain" description="Sulfatase N-terminal" evidence="2">
    <location>
        <begin position="7"/>
        <end position="123"/>
    </location>
</feature>
<dbReference type="Gene3D" id="3.40.720.10">
    <property type="entry name" value="Alkaline Phosphatase, subunit A"/>
    <property type="match status" value="1"/>
</dbReference>
<dbReference type="SUPFAM" id="SSF53649">
    <property type="entry name" value="Alkaline phosphatase-like"/>
    <property type="match status" value="1"/>
</dbReference>
<comment type="similarity">
    <text evidence="1">Belongs to the sulfatase family.</text>
</comment>
<dbReference type="Pfam" id="PF00884">
    <property type="entry name" value="Sulfatase"/>
    <property type="match status" value="1"/>
</dbReference>
<dbReference type="InterPro" id="IPR017850">
    <property type="entry name" value="Alkaline_phosphatase_core_sf"/>
</dbReference>
<organism evidence="3 4">
    <name type="scientific">Rhodoglobus vestalii</name>
    <dbReference type="NCBI Taxonomy" id="193384"/>
    <lineage>
        <taxon>Bacteria</taxon>
        <taxon>Bacillati</taxon>
        <taxon>Actinomycetota</taxon>
        <taxon>Actinomycetes</taxon>
        <taxon>Micrococcales</taxon>
        <taxon>Microbacteriaceae</taxon>
        <taxon>Rhodoglobus</taxon>
    </lineage>
</organism>
<dbReference type="PANTHER" id="PTHR42693:SF33">
    <property type="entry name" value="ARYLSULFATASE"/>
    <property type="match status" value="1"/>
</dbReference>
<gene>
    <name evidence="3" type="ORF">FB472_1889</name>
</gene>
<sequence length="217" mass="23898">MNSTVSDVVIIYVDQWRWDALGCLGSAAHTPVLDELIAGGVLFDHAFVQSPVCMPSRASMLTSRYPSSLGITQMGVPVPETTETIATVLSRRGWRTANIGKLHFQPHANRDHTRPHPRYGFDVLALSDEPGVYEDDYRAWVRSVCREALPELSTGLPPAAAVWQDTMSISSDVAHATVGPRGDYDQTRVFEQSTDLTHSAWVATRTIDHLRGLGRVS</sequence>